<dbReference type="CDD" id="cd04301">
    <property type="entry name" value="NAT_SF"/>
    <property type="match status" value="1"/>
</dbReference>
<dbReference type="RefSeq" id="WP_190837014.1">
    <property type="nucleotide sequence ID" value="NZ_CAWPPI010000118.1"/>
</dbReference>
<name>A0A8J7C0F7_9CYAN</name>
<evidence type="ECO:0000313" key="5">
    <source>
        <dbReference type="Proteomes" id="UP000629098"/>
    </source>
</evidence>
<sequence length="146" mass="16495">MSNVVVKLVDLPLEWMAIQAIRKIVFQDEQGVSWDLDFDGFDEVCDQLIASLDYKWVGTARIRYLDDESAKIERLAVLPLARGQGVGRKIMAKAMEVAALRNVAKVVIHAQEYVKGLYEQLGFEEVGEIFEEAGIDHVKMIKVLKT</sequence>
<dbReference type="SUPFAM" id="SSF55729">
    <property type="entry name" value="Acyl-CoA N-acyltransferases (Nat)"/>
    <property type="match status" value="1"/>
</dbReference>
<evidence type="ECO:0000256" key="2">
    <source>
        <dbReference type="ARBA" id="ARBA00023315"/>
    </source>
</evidence>
<dbReference type="GO" id="GO:0016747">
    <property type="term" value="F:acyltransferase activity, transferring groups other than amino-acyl groups"/>
    <property type="evidence" value="ECO:0007669"/>
    <property type="project" value="InterPro"/>
</dbReference>
<dbReference type="AlphaFoldDB" id="A0A8J7C0F7"/>
<dbReference type="InterPro" id="IPR016181">
    <property type="entry name" value="Acyl_CoA_acyltransferase"/>
</dbReference>
<proteinExistence type="predicted"/>
<keyword evidence="5" id="KW-1185">Reference proteome</keyword>
<protein>
    <submittedName>
        <fullName evidence="4">GNAT family N-acetyltransferase</fullName>
    </submittedName>
</protein>
<dbReference type="InterPro" id="IPR050832">
    <property type="entry name" value="Bact_Acetyltransf"/>
</dbReference>
<dbReference type="Gene3D" id="3.40.630.30">
    <property type="match status" value="1"/>
</dbReference>
<comment type="caution">
    <text evidence="4">The sequence shown here is derived from an EMBL/GenBank/DDBJ whole genome shotgun (WGS) entry which is preliminary data.</text>
</comment>
<evidence type="ECO:0000313" key="4">
    <source>
        <dbReference type="EMBL" id="MBD2777948.1"/>
    </source>
</evidence>
<gene>
    <name evidence="4" type="ORF">ICL16_39365</name>
</gene>
<dbReference type="PANTHER" id="PTHR43877">
    <property type="entry name" value="AMINOALKYLPHOSPHONATE N-ACETYLTRANSFERASE-RELATED-RELATED"/>
    <property type="match status" value="1"/>
</dbReference>
<dbReference type="EMBL" id="JACXAE010000118">
    <property type="protein sequence ID" value="MBD2777948.1"/>
    <property type="molecule type" value="Genomic_DNA"/>
</dbReference>
<accession>A0A8J7C0F7</accession>
<evidence type="ECO:0000256" key="1">
    <source>
        <dbReference type="ARBA" id="ARBA00022679"/>
    </source>
</evidence>
<keyword evidence="1" id="KW-0808">Transferase</keyword>
<dbReference type="InterPro" id="IPR000182">
    <property type="entry name" value="GNAT_dom"/>
</dbReference>
<dbReference type="Pfam" id="PF13673">
    <property type="entry name" value="Acetyltransf_10"/>
    <property type="match status" value="1"/>
</dbReference>
<dbReference type="PROSITE" id="PS51186">
    <property type="entry name" value="GNAT"/>
    <property type="match status" value="1"/>
</dbReference>
<feature type="domain" description="N-acetyltransferase" evidence="3">
    <location>
        <begin position="6"/>
        <end position="145"/>
    </location>
</feature>
<keyword evidence="2" id="KW-0012">Acyltransferase</keyword>
<dbReference type="Proteomes" id="UP000629098">
    <property type="component" value="Unassembled WGS sequence"/>
</dbReference>
<organism evidence="4 5">
    <name type="scientific">Iningainema tapete BLCC-T55</name>
    <dbReference type="NCBI Taxonomy" id="2748662"/>
    <lineage>
        <taxon>Bacteria</taxon>
        <taxon>Bacillati</taxon>
        <taxon>Cyanobacteriota</taxon>
        <taxon>Cyanophyceae</taxon>
        <taxon>Nostocales</taxon>
        <taxon>Scytonemataceae</taxon>
        <taxon>Iningainema tapete</taxon>
    </lineage>
</organism>
<reference evidence="4" key="1">
    <citation type="submission" date="2020-09" db="EMBL/GenBank/DDBJ databases">
        <title>Iningainema tapete sp. nov. (Scytonemataceae, Cyanobacteria) from greenhouses in central Florida (USA) produces two types of nodularin with biosynthetic potential for microcystin-LR and anabaenopeptins.</title>
        <authorList>
            <person name="Berthold D.E."/>
            <person name="Lefler F.W."/>
            <person name="Huang I.-S."/>
            <person name="Abdulla H."/>
            <person name="Zimba P.V."/>
            <person name="Laughinghouse H.D. IV."/>
        </authorList>
    </citation>
    <scope>NUCLEOTIDE SEQUENCE</scope>
    <source>
        <strain evidence="4">BLCCT55</strain>
    </source>
</reference>
<evidence type="ECO:0000259" key="3">
    <source>
        <dbReference type="PROSITE" id="PS51186"/>
    </source>
</evidence>